<evidence type="ECO:0000313" key="4">
    <source>
        <dbReference type="Proteomes" id="UP000256601"/>
    </source>
</evidence>
<reference evidence="1 3" key="1">
    <citation type="journal article" date="2016" name="PLoS ONE">
        <title>Sequence Assembly of Yarrowia lipolytica Strain W29/CLIB89 Shows Transposable Element Diversity.</title>
        <authorList>
            <person name="Magnan C."/>
            <person name="Yu J."/>
            <person name="Chang I."/>
            <person name="Jahn E."/>
            <person name="Kanomata Y."/>
            <person name="Wu J."/>
            <person name="Zeller M."/>
            <person name="Oakes M."/>
            <person name="Baldi P."/>
            <person name="Sandmeyer S."/>
        </authorList>
    </citation>
    <scope>NUCLEOTIDE SEQUENCE [LARGE SCALE GENOMIC DNA]</scope>
    <source>
        <strain evidence="1">CLIB89</strain>
        <strain evidence="3">CLIB89(W29)</strain>
    </source>
</reference>
<dbReference type="Gene3D" id="2.60.270.60">
    <property type="match status" value="1"/>
</dbReference>
<gene>
    <name evidence="2" type="ORF">B0I71DRAFT_126169</name>
    <name evidence="1" type="ORF">YALI1_F03909g</name>
</gene>
<dbReference type="VEuPathDB" id="FungiDB:YALI1_F03909g"/>
<dbReference type="EMBL" id="KZ857324">
    <property type="protein sequence ID" value="RDW29203.1"/>
    <property type="molecule type" value="Genomic_DNA"/>
</dbReference>
<protein>
    <submittedName>
        <fullName evidence="1">Uncharacterized protein</fullName>
    </submittedName>
</protein>
<dbReference type="Proteomes" id="UP000182444">
    <property type="component" value="Chromosome 1F"/>
</dbReference>
<evidence type="ECO:0000313" key="1">
    <source>
        <dbReference type="EMBL" id="AOW06550.1"/>
    </source>
</evidence>
<proteinExistence type="predicted"/>
<reference evidence="2 4" key="2">
    <citation type="submission" date="2018-07" db="EMBL/GenBank/DDBJ databases">
        <title>Draft Genome Assemblies for Five Robust Yarrowia lipolytica Strains Exhibiting High Lipid Production and Pentose Sugar Utilization and Sugar Alcohol Secretion from Undetoxified Lignocellulosic Biomass Hydrolysates.</title>
        <authorList>
            <consortium name="DOE Joint Genome Institute"/>
            <person name="Walker C."/>
            <person name="Ryu S."/>
            <person name="Na H."/>
            <person name="Zane M."/>
            <person name="LaButti K."/>
            <person name="Lipzen A."/>
            <person name="Haridas S."/>
            <person name="Barry K."/>
            <person name="Grigoriev I.V."/>
            <person name="Quarterman J."/>
            <person name="Slininger P."/>
            <person name="Dien B."/>
            <person name="Trinh C.T."/>
        </authorList>
    </citation>
    <scope>NUCLEOTIDE SEQUENCE [LARGE SCALE GENOMIC DNA]</scope>
    <source>
        <strain evidence="2 4">YB392</strain>
    </source>
</reference>
<dbReference type="VEuPathDB" id="FungiDB:YALI0_F02651g"/>
<dbReference type="GeneID" id="2907783"/>
<sequence length="193" mass="21697">MHLLHASGFDGDELTVILVHHKYHTTMGTPSQLSQPYFVVANDKSTHTVRDTNTGNPESEHFPNVKYIFADDEPIDDAGPAVYVDFDETGTRVTKFHSEIPDWQVTDVKVDSLGDVIDDKNSELSKAMRLTIQGIQSKPVYLDMDGGPSAAELDTMDLRTLKDFFKSRNDLLHQIVSKMPIREGDFKVEDSQE</sequence>
<evidence type="ECO:0000313" key="3">
    <source>
        <dbReference type="Proteomes" id="UP000182444"/>
    </source>
</evidence>
<name>A0A1D8NLN7_YARLL</name>
<dbReference type="Proteomes" id="UP000256601">
    <property type="component" value="Unassembled WGS sequence"/>
</dbReference>
<dbReference type="AlphaFoldDB" id="A0A1D8NLN7"/>
<dbReference type="KEGG" id="yli:2907783"/>
<dbReference type="EMBL" id="CP017558">
    <property type="protein sequence ID" value="AOW06550.1"/>
    <property type="molecule type" value="Genomic_DNA"/>
</dbReference>
<evidence type="ECO:0000313" key="2">
    <source>
        <dbReference type="EMBL" id="RDW29203.1"/>
    </source>
</evidence>
<organism evidence="1 3">
    <name type="scientific">Yarrowia lipolytica</name>
    <name type="common">Candida lipolytica</name>
    <dbReference type="NCBI Taxonomy" id="4952"/>
    <lineage>
        <taxon>Eukaryota</taxon>
        <taxon>Fungi</taxon>
        <taxon>Dikarya</taxon>
        <taxon>Ascomycota</taxon>
        <taxon>Saccharomycotina</taxon>
        <taxon>Dipodascomycetes</taxon>
        <taxon>Dipodascales</taxon>
        <taxon>Dipodascales incertae sedis</taxon>
        <taxon>Yarrowia</taxon>
    </lineage>
</organism>
<accession>A0A1D8NLN7</accession>